<dbReference type="RefSeq" id="WP_203527241.1">
    <property type="nucleotide sequence ID" value="NZ_CP083370.1"/>
</dbReference>
<dbReference type="AlphaFoldDB" id="A0AAW4FDP3"/>
<gene>
    <name evidence="1" type="ORF">GFB56_00345</name>
</gene>
<name>A0AAW4FDP3_9HYPH</name>
<dbReference type="Pfam" id="PF14337">
    <property type="entry name" value="Abi_alpha"/>
    <property type="match status" value="1"/>
</dbReference>
<dbReference type="Proteomes" id="UP000744980">
    <property type="component" value="Unassembled WGS sequence"/>
</dbReference>
<reference evidence="1 2" key="1">
    <citation type="submission" date="2020-01" db="EMBL/GenBank/DDBJ databases">
        <title>Draft genome assembly of Ensifer adhaerens T173.</title>
        <authorList>
            <person name="Craig J.E."/>
            <person name="Stinchcombe J.R."/>
        </authorList>
    </citation>
    <scope>NUCLEOTIDE SEQUENCE [LARGE SCALE GENOMIC DNA]</scope>
    <source>
        <strain evidence="1 2">T173</strain>
    </source>
</reference>
<organism evidence="1 2">
    <name type="scientific">Ensifer canadensis</name>
    <dbReference type="NCBI Taxonomy" id="555315"/>
    <lineage>
        <taxon>Bacteria</taxon>
        <taxon>Pseudomonadati</taxon>
        <taxon>Pseudomonadota</taxon>
        <taxon>Alphaproteobacteria</taxon>
        <taxon>Hyphomicrobiales</taxon>
        <taxon>Rhizobiaceae</taxon>
        <taxon>Sinorhizobium/Ensifer group</taxon>
        <taxon>Ensifer</taxon>
    </lineage>
</organism>
<accession>A0AAW4FDP3</accession>
<keyword evidence="2" id="KW-1185">Reference proteome</keyword>
<dbReference type="EMBL" id="WXFA01000001">
    <property type="protein sequence ID" value="MBM3089269.1"/>
    <property type="molecule type" value="Genomic_DNA"/>
</dbReference>
<evidence type="ECO:0000313" key="1">
    <source>
        <dbReference type="EMBL" id="MBM3089269.1"/>
    </source>
</evidence>
<evidence type="ECO:0000313" key="2">
    <source>
        <dbReference type="Proteomes" id="UP000744980"/>
    </source>
</evidence>
<dbReference type="InterPro" id="IPR025506">
    <property type="entry name" value="Abi_alpha"/>
</dbReference>
<protein>
    <submittedName>
        <fullName evidence="1">DUF4393 domain-containing protein</fullName>
    </submittedName>
</protein>
<proteinExistence type="predicted"/>
<comment type="caution">
    <text evidence="1">The sequence shown here is derived from an EMBL/GenBank/DDBJ whole genome shotgun (WGS) entry which is preliminary data.</text>
</comment>
<sequence>MGNEIQRAPEVTLLKSEMEAAAARVAERAMNTTFDGVAGVVGDVFGGLLGDGIKQWRTRRLVTTLVKTKDHLESAGIPIENAKALPMGELYAIFEGASKQEDPTLTEMWAALLANAMNPNDPTPLDPAFPKLLERMSGLDALILNFYNDCARKKSELGLDVVKPSLAVTAYEDKRSVLMSFVGEHSLAIENDFGGKNISHSVSNLLRLGLLFVETSYERSRDLVKAQFNREYSIRIDTSDLNDELSNIYYHLNLMSDNVSDHSIAVEYSGYNSERRWSLPYDLTNVARRLLSACR</sequence>